<dbReference type="HOGENOM" id="CLU_1208773_0_0_11"/>
<dbReference type="OrthoDB" id="9999540at2"/>
<sequence>MLLRHLITLVAGAALLAGCSAEPVADEDKIRIPTVSTPLGPEAAGNQPAKDAKDGKPAKPRKRKQPRPTVVVADQSGIRFTLPRGWTVLGSGQVDYAAEGDHIAGIAAQAGMSTEDFRTMMKSLDVYAIGFSGSLNVVVAAHTSTLPSSAELESAMSQVGAVSGVRDVRTPLGTGRAITYTLNVSTPANQGSALFVSTGGRIVQITVSTTDAGQTRSVVDGVARSLGRA</sequence>
<reference evidence="1 2" key="1">
    <citation type="journal article" date="2015" name="Genome Announc.">
        <title>Complete Genome Sequence of Steroid-Transforming Nocardioides simplex VKM Ac-2033D.</title>
        <authorList>
            <person name="Shtratnikova V.Y."/>
            <person name="Schelkunov M.I."/>
            <person name="Pekov Y.A."/>
            <person name="Fokina V.V."/>
            <person name="Logacheva M.D."/>
            <person name="Sokolov S.L."/>
            <person name="Bragin E.Y."/>
            <person name="Ashapkin V.V."/>
            <person name="Donova M.V."/>
        </authorList>
    </citation>
    <scope>NUCLEOTIDE SEQUENCE [LARGE SCALE GENOMIC DNA]</scope>
    <source>
        <strain evidence="1 2">VKM Ac-2033D</strain>
    </source>
</reference>
<dbReference type="PROSITE" id="PS51257">
    <property type="entry name" value="PROKAR_LIPOPROTEIN"/>
    <property type="match status" value="1"/>
</dbReference>
<evidence type="ECO:0000313" key="2">
    <source>
        <dbReference type="Proteomes" id="UP000030300"/>
    </source>
</evidence>
<gene>
    <name evidence="1" type="ORF">KR76_21455</name>
</gene>
<dbReference type="AlphaFoldDB" id="A0A0A1DTG3"/>
<accession>A0A0A1DTG3</accession>
<dbReference type="RefSeq" id="WP_038681195.1">
    <property type="nucleotide sequence ID" value="NZ_BJMC01000011.1"/>
</dbReference>
<proteinExistence type="predicted"/>
<organism evidence="1 2">
    <name type="scientific">Nocardioides simplex</name>
    <name type="common">Arthrobacter simplex</name>
    <dbReference type="NCBI Taxonomy" id="2045"/>
    <lineage>
        <taxon>Bacteria</taxon>
        <taxon>Bacillati</taxon>
        <taxon>Actinomycetota</taxon>
        <taxon>Actinomycetes</taxon>
        <taxon>Propionibacteriales</taxon>
        <taxon>Nocardioidaceae</taxon>
        <taxon>Pimelobacter</taxon>
    </lineage>
</organism>
<dbReference type="KEGG" id="psim:KR76_21455"/>
<keyword evidence="2" id="KW-1185">Reference proteome</keyword>
<dbReference type="EMBL" id="CP009896">
    <property type="protein sequence ID" value="AIY18700.1"/>
    <property type="molecule type" value="Genomic_DNA"/>
</dbReference>
<dbReference type="Proteomes" id="UP000030300">
    <property type="component" value="Chromosome"/>
</dbReference>
<dbReference type="GeneID" id="96611353"/>
<dbReference type="STRING" id="2045.KR76_21455"/>
<evidence type="ECO:0000313" key="1">
    <source>
        <dbReference type="EMBL" id="AIY18700.1"/>
    </source>
</evidence>
<protein>
    <submittedName>
        <fullName evidence="1">Uncharacterized protein</fullName>
    </submittedName>
</protein>
<name>A0A0A1DTG3_NOCSI</name>